<evidence type="ECO:0000313" key="7">
    <source>
        <dbReference type="Proteomes" id="UP000092460"/>
    </source>
</evidence>
<comment type="similarity">
    <text evidence="1">Belongs to the tubulin family.</text>
</comment>
<dbReference type="Gene3D" id="3.30.1330.20">
    <property type="entry name" value="Tubulin/FtsZ, C-terminal domain"/>
    <property type="match status" value="1"/>
</dbReference>
<dbReference type="AlphaFoldDB" id="A0A1B0BDV2"/>
<dbReference type="InterPro" id="IPR018316">
    <property type="entry name" value="Tubulin/FtsZ_2-layer-sand-dom"/>
</dbReference>
<keyword evidence="7" id="KW-1185">Reference proteome</keyword>
<dbReference type="InterPro" id="IPR008280">
    <property type="entry name" value="Tub_FtsZ_C"/>
</dbReference>
<name>A0A1B0BDV2_9MUSC</name>
<dbReference type="VEuPathDB" id="VectorBase:GPPI026908"/>
<organism evidence="6 7">
    <name type="scientific">Glossina palpalis gambiensis</name>
    <dbReference type="NCBI Taxonomy" id="67801"/>
    <lineage>
        <taxon>Eukaryota</taxon>
        <taxon>Metazoa</taxon>
        <taxon>Ecdysozoa</taxon>
        <taxon>Arthropoda</taxon>
        <taxon>Hexapoda</taxon>
        <taxon>Insecta</taxon>
        <taxon>Pterygota</taxon>
        <taxon>Neoptera</taxon>
        <taxon>Endopterygota</taxon>
        <taxon>Diptera</taxon>
        <taxon>Brachycera</taxon>
        <taxon>Muscomorpha</taxon>
        <taxon>Hippoboscoidea</taxon>
        <taxon>Glossinidae</taxon>
        <taxon>Glossina</taxon>
    </lineage>
</organism>
<dbReference type="STRING" id="67801.A0A1B0BDV2"/>
<dbReference type="EMBL" id="JXJN01012709">
    <property type="status" value="NOT_ANNOTATED_CDS"/>
    <property type="molecule type" value="Genomic_DNA"/>
</dbReference>
<evidence type="ECO:0000256" key="3">
    <source>
        <dbReference type="ARBA" id="ARBA00022741"/>
    </source>
</evidence>
<evidence type="ECO:0000256" key="4">
    <source>
        <dbReference type="ARBA" id="ARBA00023134"/>
    </source>
</evidence>
<dbReference type="Pfam" id="PF03953">
    <property type="entry name" value="Tubulin_C"/>
    <property type="match status" value="1"/>
</dbReference>
<dbReference type="Proteomes" id="UP000092460">
    <property type="component" value="Unassembled WGS sequence"/>
</dbReference>
<evidence type="ECO:0000313" key="6">
    <source>
        <dbReference type="EnsemblMetazoa" id="GPPI026908-PA"/>
    </source>
</evidence>
<reference evidence="7" key="1">
    <citation type="submission" date="2015-01" db="EMBL/GenBank/DDBJ databases">
        <authorList>
            <person name="Aksoy S."/>
            <person name="Warren W."/>
            <person name="Wilson R.K."/>
        </authorList>
    </citation>
    <scope>NUCLEOTIDE SEQUENCE [LARGE SCALE GENOMIC DNA]</scope>
    <source>
        <strain evidence="7">IAEA</strain>
    </source>
</reference>
<accession>A0A1B0BDV2</accession>
<evidence type="ECO:0000256" key="1">
    <source>
        <dbReference type="ARBA" id="ARBA00009636"/>
    </source>
</evidence>
<evidence type="ECO:0000259" key="5">
    <source>
        <dbReference type="Pfam" id="PF03953"/>
    </source>
</evidence>
<dbReference type="EnsemblMetazoa" id="GPPI026908-RA">
    <property type="protein sequence ID" value="GPPI026908-PA"/>
    <property type="gene ID" value="GPPI026908"/>
</dbReference>
<evidence type="ECO:0000256" key="2">
    <source>
        <dbReference type="ARBA" id="ARBA00022701"/>
    </source>
</evidence>
<sequence length="138" mass="15799">GTSATLRGVSKITICLRFLGQLNPDLRKLTPLIAKCTSQYRNYSAAKLTSQMFAHRNILAASDPKNGRYLYFHRNMEDVDEQMFSVHAINDKNFVEWIPNNDKAAVYDIPECYLNRKNCNIYSRGSTNSTIVLDSHYD</sequence>
<dbReference type="InterPro" id="IPR037103">
    <property type="entry name" value="Tubulin/FtsZ-like_C"/>
</dbReference>
<dbReference type="SUPFAM" id="SSF55307">
    <property type="entry name" value="Tubulin C-terminal domain-like"/>
    <property type="match status" value="1"/>
</dbReference>
<keyword evidence="3" id="KW-0547">Nucleotide-binding</keyword>
<dbReference type="GO" id="GO:0005525">
    <property type="term" value="F:GTP binding"/>
    <property type="evidence" value="ECO:0007669"/>
    <property type="project" value="UniProtKB-KW"/>
</dbReference>
<protein>
    <recommendedName>
        <fullName evidence="5">Tubulin/FtsZ 2-layer sandwich domain-containing protein</fullName>
    </recommendedName>
</protein>
<keyword evidence="4" id="KW-0342">GTP-binding</keyword>
<dbReference type="GO" id="GO:0007017">
    <property type="term" value="P:microtubule-based process"/>
    <property type="evidence" value="ECO:0007669"/>
    <property type="project" value="InterPro"/>
</dbReference>
<keyword evidence="2" id="KW-0493">Microtubule</keyword>
<dbReference type="GO" id="GO:0005874">
    <property type="term" value="C:microtubule"/>
    <property type="evidence" value="ECO:0007669"/>
    <property type="project" value="UniProtKB-KW"/>
</dbReference>
<proteinExistence type="inferred from homology"/>
<reference evidence="6" key="2">
    <citation type="submission" date="2020-05" db="UniProtKB">
        <authorList>
            <consortium name="EnsemblMetazoa"/>
        </authorList>
    </citation>
    <scope>IDENTIFICATION</scope>
    <source>
        <strain evidence="6">IAEA</strain>
    </source>
</reference>
<dbReference type="PANTHER" id="PTHR11588">
    <property type="entry name" value="TUBULIN"/>
    <property type="match status" value="1"/>
</dbReference>
<dbReference type="InterPro" id="IPR000217">
    <property type="entry name" value="Tubulin"/>
</dbReference>
<feature type="domain" description="Tubulin/FtsZ 2-layer sandwich" evidence="5">
    <location>
        <begin position="29"/>
        <end position="113"/>
    </location>
</feature>